<keyword evidence="2" id="KW-0479">Metal-binding</keyword>
<keyword evidence="9" id="KW-0539">Nucleus</keyword>
<dbReference type="KEGG" id="atr:18422226"/>
<dbReference type="eggNOG" id="ENOG502QWG3">
    <property type="taxonomic scope" value="Eukaryota"/>
</dbReference>
<evidence type="ECO:0000256" key="7">
    <source>
        <dbReference type="ARBA" id="ARBA00023155"/>
    </source>
</evidence>
<accession>W1NG61</accession>
<keyword evidence="8" id="KW-0804">Transcription</keyword>
<keyword evidence="6" id="KW-0238">DNA-binding</keyword>
<dbReference type="PROSITE" id="PS51523">
    <property type="entry name" value="ZF_HD_DIMER"/>
    <property type="match status" value="1"/>
</dbReference>
<dbReference type="GO" id="GO:0000976">
    <property type="term" value="F:transcription cis-regulatory region binding"/>
    <property type="evidence" value="ECO:0000318"/>
    <property type="project" value="GO_Central"/>
</dbReference>
<evidence type="ECO:0000313" key="13">
    <source>
        <dbReference type="Proteomes" id="UP000017836"/>
    </source>
</evidence>
<organism evidence="12 13">
    <name type="scientific">Amborella trichopoda</name>
    <dbReference type="NCBI Taxonomy" id="13333"/>
    <lineage>
        <taxon>Eukaryota</taxon>
        <taxon>Viridiplantae</taxon>
        <taxon>Streptophyta</taxon>
        <taxon>Embryophyta</taxon>
        <taxon>Tracheophyta</taxon>
        <taxon>Spermatophyta</taxon>
        <taxon>Magnoliopsida</taxon>
        <taxon>Amborellales</taxon>
        <taxon>Amborellaceae</taxon>
        <taxon>Amborella</taxon>
    </lineage>
</organism>
<dbReference type="Gene3D" id="1.10.10.60">
    <property type="entry name" value="Homeodomain-like"/>
    <property type="match status" value="1"/>
</dbReference>
<dbReference type="FunFam" id="1.10.10.60:FF:000257">
    <property type="entry name" value="Zinc-finger homeodomain protein 2"/>
    <property type="match status" value="1"/>
</dbReference>
<dbReference type="GO" id="GO:0005634">
    <property type="term" value="C:nucleus"/>
    <property type="evidence" value="ECO:0000318"/>
    <property type="project" value="GO_Central"/>
</dbReference>
<comment type="subcellular location">
    <subcellularLocation>
        <location evidence="1">Nucleus</location>
    </subcellularLocation>
</comment>
<dbReference type="SUPFAM" id="SSF46689">
    <property type="entry name" value="Homeodomain-like"/>
    <property type="match status" value="1"/>
</dbReference>
<keyword evidence="13" id="KW-1185">Reference proteome</keyword>
<dbReference type="Pfam" id="PF04770">
    <property type="entry name" value="ZF-HD_dimer"/>
    <property type="match status" value="1"/>
</dbReference>
<dbReference type="PANTHER" id="PTHR31948">
    <property type="entry name" value="ZINC-FINGER HOMEODOMAIN PROTEIN 2"/>
    <property type="match status" value="1"/>
</dbReference>
<dbReference type="GO" id="GO:0008270">
    <property type="term" value="F:zinc ion binding"/>
    <property type="evidence" value="ECO:0007669"/>
    <property type="project" value="UniProtKB-KW"/>
</dbReference>
<dbReference type="InterPro" id="IPR009057">
    <property type="entry name" value="Homeodomain-like_sf"/>
</dbReference>
<evidence type="ECO:0000256" key="10">
    <source>
        <dbReference type="SAM" id="MobiDB-lite"/>
    </source>
</evidence>
<name>W1NG61_AMBTC</name>
<keyword evidence="5" id="KW-0805">Transcription regulation</keyword>
<feature type="domain" description="ZF-HD dimerization-type" evidence="11">
    <location>
        <begin position="32"/>
        <end position="86"/>
    </location>
</feature>
<feature type="compositionally biased region" description="Basic and acidic residues" evidence="10">
    <location>
        <begin position="143"/>
        <end position="159"/>
    </location>
</feature>
<dbReference type="HOGENOM" id="CLU_039237_2_2_1"/>
<dbReference type="NCBIfam" id="TIGR01566">
    <property type="entry name" value="ZF_HD_prot_N"/>
    <property type="match status" value="1"/>
</dbReference>
<dbReference type="GO" id="GO:0006355">
    <property type="term" value="P:regulation of DNA-templated transcription"/>
    <property type="evidence" value="ECO:0000318"/>
    <property type="project" value="GO_Central"/>
</dbReference>
<proteinExistence type="predicted"/>
<dbReference type="Proteomes" id="UP000017836">
    <property type="component" value="Unassembled WGS sequence"/>
</dbReference>
<evidence type="ECO:0000259" key="11">
    <source>
        <dbReference type="PROSITE" id="PS51523"/>
    </source>
</evidence>
<keyword evidence="4" id="KW-0862">Zinc</keyword>
<gene>
    <name evidence="12" type="ORF">AMTR_s00010p00261450</name>
</gene>
<dbReference type="OrthoDB" id="1929626at2759"/>
<dbReference type="InterPro" id="IPR006456">
    <property type="entry name" value="ZF_HD_homeobox_Cys/His_dimer"/>
</dbReference>
<feature type="region of interest" description="Disordered" evidence="10">
    <location>
        <begin position="143"/>
        <end position="162"/>
    </location>
</feature>
<sequence>MDLSGGKAPEIPAVRFTDTKSINGRKLPRILYRECLKNHAASLGGHALDGCGEFMPISGEILATGISPEDLKCAACGCHRNFHRREIEGADSRGILCDCFVKNSRKRSPPPYYQASSFNSAPHMLLALSAGLPEGEQEVRERKLVERESNGNGKEEGGTRKRFRTKFTAEQKEKMYGFSDKLGWKMQKQDEGLIQEFCDEIGIRRSVLKVWMHNNKSTLGRKDPHLNGNASS</sequence>
<evidence type="ECO:0000256" key="5">
    <source>
        <dbReference type="ARBA" id="ARBA00023015"/>
    </source>
</evidence>
<dbReference type="EMBL" id="KI397513">
    <property type="protein sequence ID" value="ERM94478.1"/>
    <property type="molecule type" value="Genomic_DNA"/>
</dbReference>
<evidence type="ECO:0000256" key="9">
    <source>
        <dbReference type="ARBA" id="ARBA00023242"/>
    </source>
</evidence>
<dbReference type="Gramene" id="ERM94478">
    <property type="protein sequence ID" value="ERM94478"/>
    <property type="gene ID" value="AMTR_s00010p00261450"/>
</dbReference>
<evidence type="ECO:0000313" key="12">
    <source>
        <dbReference type="EMBL" id="ERM94478.1"/>
    </source>
</evidence>
<dbReference type="GO" id="GO:0003700">
    <property type="term" value="F:DNA-binding transcription factor activity"/>
    <property type="evidence" value="ECO:0000318"/>
    <property type="project" value="GO_Central"/>
</dbReference>
<protein>
    <recommendedName>
        <fullName evidence="11">ZF-HD dimerization-type domain-containing protein</fullName>
    </recommendedName>
</protein>
<keyword evidence="3" id="KW-0863">Zinc-finger</keyword>
<dbReference type="NCBIfam" id="TIGR01565">
    <property type="entry name" value="homeo_ZF_HD"/>
    <property type="match status" value="1"/>
</dbReference>
<evidence type="ECO:0000256" key="6">
    <source>
        <dbReference type="ARBA" id="ARBA00023125"/>
    </source>
</evidence>
<keyword evidence="7" id="KW-0371">Homeobox</keyword>
<evidence type="ECO:0000256" key="8">
    <source>
        <dbReference type="ARBA" id="ARBA00023163"/>
    </source>
</evidence>
<dbReference type="AlphaFoldDB" id="W1NG61"/>
<reference evidence="13" key="1">
    <citation type="journal article" date="2013" name="Science">
        <title>The Amborella genome and the evolution of flowering plants.</title>
        <authorList>
            <consortium name="Amborella Genome Project"/>
        </authorList>
    </citation>
    <scope>NUCLEOTIDE SEQUENCE [LARGE SCALE GENOMIC DNA]</scope>
</reference>
<evidence type="ECO:0000256" key="4">
    <source>
        <dbReference type="ARBA" id="ARBA00022833"/>
    </source>
</evidence>
<dbReference type="OMA" id="FNSAPHM"/>
<dbReference type="PANTHER" id="PTHR31948:SF72">
    <property type="entry name" value="ZINC-FINGER HOMEODOMAIN PROTEIN 10"/>
    <property type="match status" value="1"/>
</dbReference>
<evidence type="ECO:0000256" key="2">
    <source>
        <dbReference type="ARBA" id="ARBA00022723"/>
    </source>
</evidence>
<evidence type="ECO:0000256" key="1">
    <source>
        <dbReference type="ARBA" id="ARBA00004123"/>
    </source>
</evidence>
<dbReference type="InterPro" id="IPR006455">
    <property type="entry name" value="Homeodomain_ZF_HD"/>
</dbReference>
<evidence type="ECO:0000256" key="3">
    <source>
        <dbReference type="ARBA" id="ARBA00022771"/>
    </source>
</evidence>